<gene>
    <name evidence="5" type="ORF">FJR48_03400</name>
</gene>
<dbReference type="EMBL" id="CP043617">
    <property type="protein sequence ID" value="QFR48816.1"/>
    <property type="molecule type" value="Genomic_DNA"/>
</dbReference>
<dbReference type="OrthoDB" id="173976at2"/>
<evidence type="ECO:0000259" key="4">
    <source>
        <dbReference type="Pfam" id="PF25023"/>
    </source>
</evidence>
<name>A0A5P8NZF5_9BACT</name>
<keyword evidence="6" id="KW-1185">Reference proteome</keyword>
<dbReference type="AlphaFoldDB" id="A0A5P8NZF5"/>
<protein>
    <recommendedName>
        <fullName evidence="4">Teneurin-like YD-shell domain-containing protein</fullName>
    </recommendedName>
</protein>
<dbReference type="NCBIfam" id="TIGR03696">
    <property type="entry name" value="Rhs_assc_core"/>
    <property type="match status" value="1"/>
</dbReference>
<keyword evidence="3" id="KW-1015">Disulfide bond</keyword>
<evidence type="ECO:0000256" key="2">
    <source>
        <dbReference type="ARBA" id="ARBA00022737"/>
    </source>
</evidence>
<dbReference type="Gene3D" id="2.180.10.10">
    <property type="entry name" value="RHS repeat-associated core"/>
    <property type="match status" value="1"/>
</dbReference>
<sequence>MNKFKLDKKEKPKMCKPPQKPFSPFIYTYDANGNRVSATVNGVTTSAYYTLDDQTEVYGDNTYTYDEDGQLVSKQNSLGTTTYTYNTYGTLTGVTLEDGTTIKYHLNPLNQRIAKEVNGVIVEKYLWENLTTLLAILDADDNVVQRYNYSDERVPTSLTHDNQTYYLHYDQVGTLRLVTDANHNIVKEITYDTYGNILNDSNTNFKVLFGFAGGLSDRDTNLVHFGHREYDPYAAKWTTKDPIDFSGGDTNLYGYVLNDPVNFVDPEGLQVGVSGSGGFGAGLHALIAGAHYHYAIKTINGRLYKVHTVCARIGPGIYLGGGLEISTGVEDDCQSSGFSGGVGGDVAFATSGGGASLSGSSSGASLSTGFRGPASSLGIGASFGIDGCYSWVTPL</sequence>
<dbReference type="NCBIfam" id="TIGR01643">
    <property type="entry name" value="YD_repeat_2x"/>
    <property type="match status" value="1"/>
</dbReference>
<dbReference type="PANTHER" id="PTHR11219">
    <property type="entry name" value="TENEURIN AND N-ACETYLGLUCOSAMINE-1-PHOSPHODIESTER ALPHA-N-ACETYLGLUCOSAMINIDASE"/>
    <property type="match status" value="1"/>
</dbReference>
<reference evidence="5 6" key="1">
    <citation type="submission" date="2019-09" db="EMBL/GenBank/DDBJ databases">
        <title>Sulfurimonas gotlandica sp. nov., a chemoautotrophic and psychrotolerant epsilonproteobacterium isolated from a pelagic redoxcline, and an emended description of the genus Sulfurimonas.</title>
        <authorList>
            <person name="Wang S."/>
            <person name="Jiang L."/>
            <person name="Shao S."/>
        </authorList>
    </citation>
    <scope>NUCLEOTIDE SEQUENCE [LARGE SCALE GENOMIC DNA]</scope>
    <source>
        <strain evidence="5 6">GYSZ_1</strain>
    </source>
</reference>
<dbReference type="PANTHER" id="PTHR11219:SF69">
    <property type="entry name" value="TENEURIN-A"/>
    <property type="match status" value="1"/>
</dbReference>
<dbReference type="InterPro" id="IPR051216">
    <property type="entry name" value="Teneurin"/>
</dbReference>
<dbReference type="Proteomes" id="UP000326944">
    <property type="component" value="Chromosome"/>
</dbReference>
<dbReference type="KEGG" id="sulg:FJR48_03400"/>
<evidence type="ECO:0000256" key="1">
    <source>
        <dbReference type="ARBA" id="ARBA00022536"/>
    </source>
</evidence>
<keyword evidence="1" id="KW-0245">EGF-like domain</keyword>
<evidence type="ECO:0000313" key="5">
    <source>
        <dbReference type="EMBL" id="QFR48816.1"/>
    </source>
</evidence>
<dbReference type="InterPro" id="IPR022385">
    <property type="entry name" value="Rhs_assc_core"/>
</dbReference>
<evidence type="ECO:0000313" key="6">
    <source>
        <dbReference type="Proteomes" id="UP000326944"/>
    </source>
</evidence>
<evidence type="ECO:0000256" key="3">
    <source>
        <dbReference type="ARBA" id="ARBA00023157"/>
    </source>
</evidence>
<accession>A0A5P8NZF5</accession>
<keyword evidence="2" id="KW-0677">Repeat</keyword>
<proteinExistence type="predicted"/>
<dbReference type="Pfam" id="PF25023">
    <property type="entry name" value="TEN_YD-shell"/>
    <property type="match status" value="1"/>
</dbReference>
<dbReference type="InterPro" id="IPR006530">
    <property type="entry name" value="YD"/>
</dbReference>
<feature type="domain" description="Teneurin-like YD-shell" evidence="4">
    <location>
        <begin position="26"/>
        <end position="260"/>
    </location>
</feature>
<dbReference type="InterPro" id="IPR056823">
    <property type="entry name" value="TEN-like_YD-shell"/>
</dbReference>
<organism evidence="5 6">
    <name type="scientific">Sulfurimonas lithotrophica</name>
    <dbReference type="NCBI Taxonomy" id="2590022"/>
    <lineage>
        <taxon>Bacteria</taxon>
        <taxon>Pseudomonadati</taxon>
        <taxon>Campylobacterota</taxon>
        <taxon>Epsilonproteobacteria</taxon>
        <taxon>Campylobacterales</taxon>
        <taxon>Sulfurimonadaceae</taxon>
        <taxon>Sulfurimonas</taxon>
    </lineage>
</organism>